<dbReference type="Proteomes" id="UP001215598">
    <property type="component" value="Unassembled WGS sequence"/>
</dbReference>
<gene>
    <name evidence="2" type="ORF">B0H16DRAFT_39643</name>
</gene>
<feature type="coiled-coil region" evidence="1">
    <location>
        <begin position="177"/>
        <end position="233"/>
    </location>
</feature>
<name>A0AAD7KLQ3_9AGAR</name>
<evidence type="ECO:0000313" key="2">
    <source>
        <dbReference type="EMBL" id="KAJ7786656.1"/>
    </source>
</evidence>
<dbReference type="AlphaFoldDB" id="A0AAD7KLQ3"/>
<sequence length="540" mass="61471">MCEIFPDLRDVSENSWKVEELLDDPVVQSYLGHTKIFVAKDNVNFQKELEQFLSSTLGGSDTRAFWPLVKIVKITGPFDVLVNGSIFVDLPGYGDLNPVRNRMAADYLQHAQGVCLVAPISRAKDDTGVYAQLKKNLSQTIIDGRIRDKSIIIALTGNDNAIGDNEITLKPANQATVEQLKKEALEYNQEWNALRVKMQKKEKSKAKRAAAAITQLKEQMNEILRKKTLKTKEMDRIMAVERSELVSASLQDTYFQLYRDLSPATTDIPTIPIFCVGSQDYMRIQQIDVHASSIFDVAEETGIPKLQSYFESQGEHRNLSDAIRVVSHACEFFPRISSIQFSSSPMGNQATVQTMIDNSHERCKLRLDELIIGIEKVYHDLLVAVKAAACDAEGKSASIFERHNTKKWNQYRTMMRQEGLYQNYNLNADLTKDILTRCRRHWMQAVNNQIPIHIKDFRDAIRKDLADTVKPIVKHSLRKGLARTIELFADDIQSQSIAKTQEAQRLGNRFERVITGLLKSHYARVSAEKGNGMYKRMKRR</sequence>
<dbReference type="InterPro" id="IPR027417">
    <property type="entry name" value="P-loop_NTPase"/>
</dbReference>
<keyword evidence="1" id="KW-0175">Coiled coil</keyword>
<comment type="caution">
    <text evidence="2">The sequence shown here is derived from an EMBL/GenBank/DDBJ whole genome shotgun (WGS) entry which is preliminary data.</text>
</comment>
<dbReference type="PANTHER" id="PTHR36681">
    <property type="entry name" value="NUCLEAR GTPASE, GERMINAL CENTER-ASSOCIATED, TANDEM DUPLICATE 3"/>
    <property type="match status" value="1"/>
</dbReference>
<organism evidence="2 3">
    <name type="scientific">Mycena metata</name>
    <dbReference type="NCBI Taxonomy" id="1033252"/>
    <lineage>
        <taxon>Eukaryota</taxon>
        <taxon>Fungi</taxon>
        <taxon>Dikarya</taxon>
        <taxon>Basidiomycota</taxon>
        <taxon>Agaricomycotina</taxon>
        <taxon>Agaricomycetes</taxon>
        <taxon>Agaricomycetidae</taxon>
        <taxon>Agaricales</taxon>
        <taxon>Marasmiineae</taxon>
        <taxon>Mycenaceae</taxon>
        <taxon>Mycena</taxon>
    </lineage>
</organism>
<reference evidence="2" key="1">
    <citation type="submission" date="2023-03" db="EMBL/GenBank/DDBJ databases">
        <title>Massive genome expansion in bonnet fungi (Mycena s.s.) driven by repeated elements and novel gene families across ecological guilds.</title>
        <authorList>
            <consortium name="Lawrence Berkeley National Laboratory"/>
            <person name="Harder C.B."/>
            <person name="Miyauchi S."/>
            <person name="Viragh M."/>
            <person name="Kuo A."/>
            <person name="Thoen E."/>
            <person name="Andreopoulos B."/>
            <person name="Lu D."/>
            <person name="Skrede I."/>
            <person name="Drula E."/>
            <person name="Henrissat B."/>
            <person name="Morin E."/>
            <person name="Kohler A."/>
            <person name="Barry K."/>
            <person name="LaButti K."/>
            <person name="Morin E."/>
            <person name="Salamov A."/>
            <person name="Lipzen A."/>
            <person name="Mereny Z."/>
            <person name="Hegedus B."/>
            <person name="Baldrian P."/>
            <person name="Stursova M."/>
            <person name="Weitz H."/>
            <person name="Taylor A."/>
            <person name="Grigoriev I.V."/>
            <person name="Nagy L.G."/>
            <person name="Martin F."/>
            <person name="Kauserud H."/>
        </authorList>
    </citation>
    <scope>NUCLEOTIDE SEQUENCE</scope>
    <source>
        <strain evidence="2">CBHHK182m</strain>
    </source>
</reference>
<dbReference type="EMBL" id="JARKIB010000001">
    <property type="protein sequence ID" value="KAJ7786656.1"/>
    <property type="molecule type" value="Genomic_DNA"/>
</dbReference>
<dbReference type="PANTHER" id="PTHR36681:SF3">
    <property type="entry name" value="NUCLEAR GTPASE, GERMINAL CENTER-ASSOCIATED, TANDEM DUPLICATE 3"/>
    <property type="match status" value="1"/>
</dbReference>
<evidence type="ECO:0000313" key="3">
    <source>
        <dbReference type="Proteomes" id="UP001215598"/>
    </source>
</evidence>
<dbReference type="SUPFAM" id="SSF52540">
    <property type="entry name" value="P-loop containing nucleoside triphosphate hydrolases"/>
    <property type="match status" value="1"/>
</dbReference>
<protein>
    <submittedName>
        <fullName evidence="2">Uncharacterized protein</fullName>
    </submittedName>
</protein>
<accession>A0AAD7KLQ3</accession>
<proteinExistence type="predicted"/>
<evidence type="ECO:0000256" key="1">
    <source>
        <dbReference type="SAM" id="Coils"/>
    </source>
</evidence>
<keyword evidence="3" id="KW-1185">Reference proteome</keyword>